<dbReference type="AlphaFoldDB" id="A0A2P2K2V4"/>
<sequence>MCLQLPHLYREKKKKKINKKSTQENGNGRK</sequence>
<accession>A0A2P2K2V4</accession>
<evidence type="ECO:0000313" key="2">
    <source>
        <dbReference type="EMBL" id="MBX00050.1"/>
    </source>
</evidence>
<dbReference type="EMBL" id="GGEC01019566">
    <property type="protein sequence ID" value="MBX00050.1"/>
    <property type="molecule type" value="Transcribed_RNA"/>
</dbReference>
<name>A0A2P2K2V4_RHIMU</name>
<protein>
    <submittedName>
        <fullName evidence="2">Uncharacterized protein</fullName>
    </submittedName>
</protein>
<feature type="compositionally biased region" description="Basic residues" evidence="1">
    <location>
        <begin position="10"/>
        <end position="19"/>
    </location>
</feature>
<reference evidence="2" key="1">
    <citation type="submission" date="2018-02" db="EMBL/GenBank/DDBJ databases">
        <title>Rhizophora mucronata_Transcriptome.</title>
        <authorList>
            <person name="Meera S.P."/>
            <person name="Sreeshan A."/>
            <person name="Augustine A."/>
        </authorList>
    </citation>
    <scope>NUCLEOTIDE SEQUENCE</scope>
    <source>
        <tissue evidence="2">Leaf</tissue>
    </source>
</reference>
<proteinExistence type="predicted"/>
<organism evidence="2">
    <name type="scientific">Rhizophora mucronata</name>
    <name type="common">Asiatic mangrove</name>
    <dbReference type="NCBI Taxonomy" id="61149"/>
    <lineage>
        <taxon>Eukaryota</taxon>
        <taxon>Viridiplantae</taxon>
        <taxon>Streptophyta</taxon>
        <taxon>Embryophyta</taxon>
        <taxon>Tracheophyta</taxon>
        <taxon>Spermatophyta</taxon>
        <taxon>Magnoliopsida</taxon>
        <taxon>eudicotyledons</taxon>
        <taxon>Gunneridae</taxon>
        <taxon>Pentapetalae</taxon>
        <taxon>rosids</taxon>
        <taxon>fabids</taxon>
        <taxon>Malpighiales</taxon>
        <taxon>Rhizophoraceae</taxon>
        <taxon>Rhizophora</taxon>
    </lineage>
</organism>
<feature type="region of interest" description="Disordered" evidence="1">
    <location>
        <begin position="1"/>
        <end position="30"/>
    </location>
</feature>
<evidence type="ECO:0000256" key="1">
    <source>
        <dbReference type="SAM" id="MobiDB-lite"/>
    </source>
</evidence>